<sequence length="233" mass="26386">MPKTISSKLSPLSQHDSNYFASLVQSKQAFSFGYDKFCSKANLACSTTSQSLLQGVKNAYNKYNDKYFPELFTSVASKEAIETSILYSSSASLKGEIKSCPNSLKEMIEFSKKSMGEEKLVALTGQSTKGSEKELEIQNIKQFHSEKVVSCHEIFYPFATYYCHRLSSSRLYVVDFVDPKMKIPVNQLLAICHMDTSEWAAKQKAFNILKFSPRHGEVCHWFTQIDLVWMGSN</sequence>
<keyword evidence="3" id="KW-0964">Secreted</keyword>
<dbReference type="PANTHER" id="PTHR31458">
    <property type="entry name" value="POLYGALACTURONASE 1 BETA-LIKE PROTEIN 2"/>
    <property type="match status" value="1"/>
</dbReference>
<dbReference type="PROSITE" id="PS51277">
    <property type="entry name" value="BURP"/>
    <property type="match status" value="1"/>
</dbReference>
<protein>
    <submittedName>
        <fullName evidence="8">OLC1v1008253C1</fullName>
    </submittedName>
</protein>
<keyword evidence="4" id="KW-0052">Apoplast</keyword>
<dbReference type="InterPro" id="IPR004873">
    <property type="entry name" value="BURP_dom"/>
</dbReference>
<name>A0AAV1DNL7_OLDCO</name>
<dbReference type="Proteomes" id="UP001161247">
    <property type="component" value="Chromosome 6"/>
</dbReference>
<dbReference type="EMBL" id="OX459123">
    <property type="protein sequence ID" value="CAI9108607.1"/>
    <property type="molecule type" value="Genomic_DNA"/>
</dbReference>
<dbReference type="PANTHER" id="PTHR31458:SF16">
    <property type="entry name" value="BURP DOMAIN-CONTAINING PROTEIN"/>
    <property type="match status" value="1"/>
</dbReference>
<dbReference type="SMART" id="SM01045">
    <property type="entry name" value="BURP"/>
    <property type="match status" value="1"/>
</dbReference>
<keyword evidence="6" id="KW-0325">Glycoprotein</keyword>
<evidence type="ECO:0000256" key="4">
    <source>
        <dbReference type="ARBA" id="ARBA00022523"/>
    </source>
</evidence>
<gene>
    <name evidence="8" type="ORF">OLC1_LOCUS16668</name>
</gene>
<dbReference type="GO" id="GO:0048046">
    <property type="term" value="C:apoplast"/>
    <property type="evidence" value="ECO:0007669"/>
    <property type="project" value="UniProtKB-SubCell"/>
</dbReference>
<comment type="subcellular location">
    <subcellularLocation>
        <location evidence="1">Secreted</location>
        <location evidence="1">Cell wall</location>
    </subcellularLocation>
    <subcellularLocation>
        <location evidence="2">Secreted</location>
        <location evidence="2">Extracellular space</location>
        <location evidence="2">Apoplast</location>
    </subcellularLocation>
</comment>
<evidence type="ECO:0000313" key="9">
    <source>
        <dbReference type="Proteomes" id="UP001161247"/>
    </source>
</evidence>
<dbReference type="Pfam" id="PF03181">
    <property type="entry name" value="BURP"/>
    <property type="match status" value="1"/>
</dbReference>
<evidence type="ECO:0000259" key="7">
    <source>
        <dbReference type="PROSITE" id="PS51277"/>
    </source>
</evidence>
<keyword evidence="5" id="KW-0732">Signal</keyword>
<evidence type="ECO:0000256" key="2">
    <source>
        <dbReference type="ARBA" id="ARBA00004271"/>
    </source>
</evidence>
<organism evidence="8 9">
    <name type="scientific">Oldenlandia corymbosa var. corymbosa</name>
    <dbReference type="NCBI Taxonomy" id="529605"/>
    <lineage>
        <taxon>Eukaryota</taxon>
        <taxon>Viridiplantae</taxon>
        <taxon>Streptophyta</taxon>
        <taxon>Embryophyta</taxon>
        <taxon>Tracheophyta</taxon>
        <taxon>Spermatophyta</taxon>
        <taxon>Magnoliopsida</taxon>
        <taxon>eudicotyledons</taxon>
        <taxon>Gunneridae</taxon>
        <taxon>Pentapetalae</taxon>
        <taxon>asterids</taxon>
        <taxon>lamiids</taxon>
        <taxon>Gentianales</taxon>
        <taxon>Rubiaceae</taxon>
        <taxon>Rubioideae</taxon>
        <taxon>Spermacoceae</taxon>
        <taxon>Hedyotis-Oldenlandia complex</taxon>
        <taxon>Oldenlandia</taxon>
    </lineage>
</organism>
<feature type="domain" description="BURP" evidence="7">
    <location>
        <begin position="37"/>
        <end position="232"/>
    </location>
</feature>
<keyword evidence="9" id="KW-1185">Reference proteome</keyword>
<dbReference type="InterPro" id="IPR051897">
    <property type="entry name" value="PG-associated_BURP"/>
</dbReference>
<evidence type="ECO:0000256" key="6">
    <source>
        <dbReference type="ARBA" id="ARBA00023180"/>
    </source>
</evidence>
<evidence type="ECO:0000313" key="8">
    <source>
        <dbReference type="EMBL" id="CAI9108607.1"/>
    </source>
</evidence>
<evidence type="ECO:0000256" key="1">
    <source>
        <dbReference type="ARBA" id="ARBA00004191"/>
    </source>
</evidence>
<evidence type="ECO:0000256" key="3">
    <source>
        <dbReference type="ARBA" id="ARBA00022512"/>
    </source>
</evidence>
<keyword evidence="3" id="KW-0134">Cell wall</keyword>
<accession>A0AAV1DNL7</accession>
<proteinExistence type="predicted"/>
<evidence type="ECO:0000256" key="5">
    <source>
        <dbReference type="ARBA" id="ARBA00022729"/>
    </source>
</evidence>
<dbReference type="AlphaFoldDB" id="A0AAV1DNL7"/>
<reference evidence="8" key="1">
    <citation type="submission" date="2023-03" db="EMBL/GenBank/DDBJ databases">
        <authorList>
            <person name="Julca I."/>
        </authorList>
    </citation>
    <scope>NUCLEOTIDE SEQUENCE</scope>
</reference>